<name>A0AA48L5E0_9TREE</name>
<feature type="transmembrane region" description="Helical" evidence="7">
    <location>
        <begin position="360"/>
        <end position="382"/>
    </location>
</feature>
<evidence type="ECO:0000256" key="2">
    <source>
        <dbReference type="ARBA" id="ARBA00009045"/>
    </source>
</evidence>
<evidence type="ECO:0000256" key="3">
    <source>
        <dbReference type="ARBA" id="ARBA00022692"/>
    </source>
</evidence>
<keyword evidence="10" id="KW-1185">Reference proteome</keyword>
<feature type="transmembrane region" description="Helical" evidence="7">
    <location>
        <begin position="245"/>
        <end position="265"/>
    </location>
</feature>
<dbReference type="EMBL" id="AP028215">
    <property type="protein sequence ID" value="BEI92245.1"/>
    <property type="molecule type" value="Genomic_DNA"/>
</dbReference>
<organism evidence="9 10">
    <name type="scientific">Cutaneotrichosporon cavernicola</name>
    <dbReference type="NCBI Taxonomy" id="279322"/>
    <lineage>
        <taxon>Eukaryota</taxon>
        <taxon>Fungi</taxon>
        <taxon>Dikarya</taxon>
        <taxon>Basidiomycota</taxon>
        <taxon>Agaricomycotina</taxon>
        <taxon>Tremellomycetes</taxon>
        <taxon>Trichosporonales</taxon>
        <taxon>Trichosporonaceae</taxon>
        <taxon>Cutaneotrichosporon</taxon>
    </lineage>
</organism>
<dbReference type="PANTHER" id="PTHR43731">
    <property type="entry name" value="RHOMBOID PROTEASE"/>
    <property type="match status" value="1"/>
</dbReference>
<evidence type="ECO:0000256" key="6">
    <source>
        <dbReference type="ARBA" id="ARBA00023136"/>
    </source>
</evidence>
<feature type="transmembrane region" description="Helical" evidence="7">
    <location>
        <begin position="155"/>
        <end position="174"/>
    </location>
</feature>
<evidence type="ECO:0000313" key="10">
    <source>
        <dbReference type="Proteomes" id="UP001233271"/>
    </source>
</evidence>
<sequence>MFGAGSRLGVRLAPAARAFRQHPRLTGTTPFFAPAPVPRADLGQATRPIHSSSSFLARLGKITPRRVAVINGEIVDGLPRPSIWRPIVFAVGLTLVGFGLGAVYVNRDTNVWLNRMGSGSAWRFGRDPSDRDLVNAARMHRVKRAQETLNTLPKVLNWLPDVLLVPVLRTYVIWEEWKINAPAAHVAPAILIAGMGVIFLAWQVPSAQPFMKRWFLHHSVVLGGPRAEWRNCVTMFTSTLSHQSLAHFAFNSIALYSFGSAAYMFLASQPPEYPHESTITHTPHFYAFLLAAGMCSSLGSHLFNNVVRLPRLLRTLASPARLSSAHALAAHQAILPSLGASGAIYGALTMTALAYPDSHVSIIFLPFISIPIGLGVAGMVAVDIIGIWRGWAMFDHVAHFCGAIFGVVYYKWGRKWWWNVRKRLGAHIRQ</sequence>
<dbReference type="SUPFAM" id="SSF144091">
    <property type="entry name" value="Rhomboid-like"/>
    <property type="match status" value="1"/>
</dbReference>
<reference evidence="9" key="1">
    <citation type="journal article" date="2023" name="BMC Genomics">
        <title>Chromosome-level genome assemblies of Cutaneotrichosporon spp. (Trichosporonales, Basidiomycota) reveal imbalanced evolution between nucleotide sequences and chromosome synteny.</title>
        <authorList>
            <person name="Kobayashi Y."/>
            <person name="Kayamori A."/>
            <person name="Aoki K."/>
            <person name="Shiwa Y."/>
            <person name="Matsutani M."/>
            <person name="Fujita N."/>
            <person name="Sugita T."/>
            <person name="Iwasaki W."/>
            <person name="Tanaka N."/>
            <person name="Takashima M."/>
        </authorList>
    </citation>
    <scope>NUCLEOTIDE SEQUENCE</scope>
    <source>
        <strain evidence="9">HIS019</strain>
    </source>
</reference>
<dbReference type="GO" id="GO:0004252">
    <property type="term" value="F:serine-type endopeptidase activity"/>
    <property type="evidence" value="ECO:0007669"/>
    <property type="project" value="InterPro"/>
</dbReference>
<keyword evidence="4" id="KW-0378">Hydrolase</keyword>
<dbReference type="InterPro" id="IPR022764">
    <property type="entry name" value="Peptidase_S54_rhomboid_dom"/>
</dbReference>
<evidence type="ECO:0000259" key="8">
    <source>
        <dbReference type="Pfam" id="PF01694"/>
    </source>
</evidence>
<feature type="transmembrane region" description="Helical" evidence="7">
    <location>
        <begin position="285"/>
        <end position="307"/>
    </location>
</feature>
<dbReference type="RefSeq" id="XP_060457510.1">
    <property type="nucleotide sequence ID" value="XM_060600969.1"/>
</dbReference>
<dbReference type="GeneID" id="85496115"/>
<protein>
    <recommendedName>
        <fullName evidence="8">Peptidase S54 rhomboid domain-containing protein</fullName>
    </recommendedName>
</protein>
<feature type="transmembrane region" description="Helical" evidence="7">
    <location>
        <begin position="394"/>
        <end position="412"/>
    </location>
</feature>
<dbReference type="Proteomes" id="UP001233271">
    <property type="component" value="Chromosome 4"/>
</dbReference>
<keyword evidence="3 7" id="KW-0812">Transmembrane</keyword>
<evidence type="ECO:0000313" key="9">
    <source>
        <dbReference type="EMBL" id="BEI92245.1"/>
    </source>
</evidence>
<accession>A0AA48L5E0</accession>
<evidence type="ECO:0000256" key="1">
    <source>
        <dbReference type="ARBA" id="ARBA00004141"/>
    </source>
</evidence>
<keyword evidence="5 7" id="KW-1133">Transmembrane helix</keyword>
<dbReference type="PANTHER" id="PTHR43731:SF14">
    <property type="entry name" value="PRESENILIN-ASSOCIATED RHOMBOID-LIKE PROTEIN, MITOCHONDRIAL"/>
    <property type="match status" value="1"/>
</dbReference>
<proteinExistence type="inferred from homology"/>
<feature type="transmembrane region" description="Helical" evidence="7">
    <location>
        <begin position="83"/>
        <end position="105"/>
    </location>
</feature>
<dbReference type="GO" id="GO:0016020">
    <property type="term" value="C:membrane"/>
    <property type="evidence" value="ECO:0007669"/>
    <property type="project" value="UniProtKB-SubCell"/>
</dbReference>
<comment type="similarity">
    <text evidence="2">Belongs to the peptidase S54 family.</text>
</comment>
<dbReference type="KEGG" id="ccac:CcaHIS019_0410650"/>
<dbReference type="Gene3D" id="1.20.1540.10">
    <property type="entry name" value="Rhomboid-like"/>
    <property type="match status" value="1"/>
</dbReference>
<dbReference type="GO" id="GO:0006465">
    <property type="term" value="P:signal peptide processing"/>
    <property type="evidence" value="ECO:0007669"/>
    <property type="project" value="TreeGrafter"/>
</dbReference>
<evidence type="ECO:0000256" key="7">
    <source>
        <dbReference type="SAM" id="Phobius"/>
    </source>
</evidence>
<dbReference type="AlphaFoldDB" id="A0AA48L5E0"/>
<dbReference type="InterPro" id="IPR050925">
    <property type="entry name" value="Rhomboid_protease_S54"/>
</dbReference>
<evidence type="ECO:0000256" key="4">
    <source>
        <dbReference type="ARBA" id="ARBA00022801"/>
    </source>
</evidence>
<comment type="subcellular location">
    <subcellularLocation>
        <location evidence="1">Membrane</location>
        <topology evidence="1">Multi-pass membrane protein</topology>
    </subcellularLocation>
</comment>
<feature type="domain" description="Peptidase S54 rhomboid" evidence="8">
    <location>
        <begin position="233"/>
        <end position="409"/>
    </location>
</feature>
<dbReference type="Pfam" id="PF01694">
    <property type="entry name" value="Rhomboid"/>
    <property type="match status" value="1"/>
</dbReference>
<keyword evidence="6 7" id="KW-0472">Membrane</keyword>
<feature type="transmembrane region" description="Helical" evidence="7">
    <location>
        <begin position="186"/>
        <end position="204"/>
    </location>
</feature>
<dbReference type="InterPro" id="IPR035952">
    <property type="entry name" value="Rhomboid-like_sf"/>
</dbReference>
<evidence type="ECO:0000256" key="5">
    <source>
        <dbReference type="ARBA" id="ARBA00022989"/>
    </source>
</evidence>
<gene>
    <name evidence="9" type="ORF">CcaverHIS019_0410650</name>
</gene>